<dbReference type="InterPro" id="IPR005162">
    <property type="entry name" value="Retrotrans_gag_dom"/>
</dbReference>
<accession>A0A0F4Z4V1</accession>
<feature type="region of interest" description="Disordered" evidence="2">
    <location>
        <begin position="159"/>
        <end position="184"/>
    </location>
</feature>
<proteinExistence type="predicted"/>
<dbReference type="Gene3D" id="1.10.287.1490">
    <property type="match status" value="1"/>
</dbReference>
<feature type="compositionally biased region" description="Basic and acidic residues" evidence="2">
    <location>
        <begin position="161"/>
        <end position="176"/>
    </location>
</feature>
<evidence type="ECO:0000259" key="3">
    <source>
        <dbReference type="Pfam" id="PF03732"/>
    </source>
</evidence>
<sequence>MAPLDHPDPSTNKSSLLWAYHLRQENIHLVNRIDCIGLDVVTANETTLAVQQNCSNLERSVERLEKDNRALRDEIKSLKENLSKATDLALQIGSKKDDETTELRASIESLNLRVKAIEDDGAELRAGLSNVENKCALIVQKHIEASRGPLEEVIRYSQGDAGRELSQEPADTRRNQQYENAAGLKRPSCVSTALSEDMHCENPEMSVSKPQDNRDESITMIPDSMPSHGSILPSPRPLSTQPVTGLQNVDTRTKSPLLSKPLSQKLTENQNQSLECDLEGLKQNEKSLAEYFLMAERIRSQLPRRKQEGVIVEAFYEGLRDGNIKLSLERSLEGAGWTWSTLEMFCRQRSARNKNIINAMQEATKGVVPWPEYGKRKSKKRKRHHISKRPLGEDNDN</sequence>
<organism evidence="4 5">
    <name type="scientific">Rasamsonia emersonii (strain ATCC 16479 / CBS 393.64 / IMI 116815)</name>
    <dbReference type="NCBI Taxonomy" id="1408163"/>
    <lineage>
        <taxon>Eukaryota</taxon>
        <taxon>Fungi</taxon>
        <taxon>Dikarya</taxon>
        <taxon>Ascomycota</taxon>
        <taxon>Pezizomycotina</taxon>
        <taxon>Eurotiomycetes</taxon>
        <taxon>Eurotiomycetidae</taxon>
        <taxon>Eurotiales</taxon>
        <taxon>Trichocomaceae</taxon>
        <taxon>Rasamsonia</taxon>
    </lineage>
</organism>
<name>A0A0F4Z4V1_RASE3</name>
<feature type="region of interest" description="Disordered" evidence="2">
    <location>
        <begin position="370"/>
        <end position="397"/>
    </location>
</feature>
<evidence type="ECO:0000313" key="4">
    <source>
        <dbReference type="EMBL" id="KKA25559.1"/>
    </source>
</evidence>
<keyword evidence="5" id="KW-1185">Reference proteome</keyword>
<comment type="caution">
    <text evidence="4">The sequence shown here is derived from an EMBL/GenBank/DDBJ whole genome shotgun (WGS) entry which is preliminary data.</text>
</comment>
<gene>
    <name evidence="4" type="ORF">T310_0439</name>
</gene>
<dbReference type="GeneID" id="25312493"/>
<dbReference type="Proteomes" id="UP000053958">
    <property type="component" value="Unassembled WGS sequence"/>
</dbReference>
<reference evidence="4 5" key="1">
    <citation type="submission" date="2015-04" db="EMBL/GenBank/DDBJ databases">
        <authorList>
            <person name="Heijne W.H."/>
            <person name="Fedorova N.D."/>
            <person name="Nierman W.C."/>
            <person name="Vollebregt A.W."/>
            <person name="Zhao Z."/>
            <person name="Wu L."/>
            <person name="Kumar M."/>
            <person name="Stam H."/>
            <person name="van den Berg M.A."/>
            <person name="Pel H.J."/>
        </authorList>
    </citation>
    <scope>NUCLEOTIDE SEQUENCE [LARGE SCALE GENOMIC DNA]</scope>
    <source>
        <strain evidence="4 5">CBS 393.64</strain>
    </source>
</reference>
<keyword evidence="1" id="KW-0175">Coiled coil</keyword>
<dbReference type="Pfam" id="PF03732">
    <property type="entry name" value="Retrotrans_gag"/>
    <property type="match status" value="1"/>
</dbReference>
<feature type="coiled-coil region" evidence="1">
    <location>
        <begin position="47"/>
        <end position="88"/>
    </location>
</feature>
<feature type="domain" description="Retrotransposon gag" evidence="3">
    <location>
        <begin position="267"/>
        <end position="321"/>
    </location>
</feature>
<dbReference type="RefSeq" id="XP_013332171.1">
    <property type="nucleotide sequence ID" value="XM_013476717.1"/>
</dbReference>
<dbReference type="EMBL" id="LASV01000018">
    <property type="protein sequence ID" value="KKA25559.1"/>
    <property type="molecule type" value="Genomic_DNA"/>
</dbReference>
<evidence type="ECO:0000256" key="1">
    <source>
        <dbReference type="SAM" id="Coils"/>
    </source>
</evidence>
<protein>
    <recommendedName>
        <fullName evidence="3">Retrotransposon gag domain-containing protein</fullName>
    </recommendedName>
</protein>
<dbReference type="OrthoDB" id="4225570at2759"/>
<dbReference type="AlphaFoldDB" id="A0A0F4Z4V1"/>
<evidence type="ECO:0000256" key="2">
    <source>
        <dbReference type="SAM" id="MobiDB-lite"/>
    </source>
</evidence>
<evidence type="ECO:0000313" key="5">
    <source>
        <dbReference type="Proteomes" id="UP000053958"/>
    </source>
</evidence>
<feature type="compositionally biased region" description="Basic residues" evidence="2">
    <location>
        <begin position="376"/>
        <end position="388"/>
    </location>
</feature>